<organism evidence="2 3">
    <name type="scientific">Natronospira elongata</name>
    <dbReference type="NCBI Taxonomy" id="3110268"/>
    <lineage>
        <taxon>Bacteria</taxon>
        <taxon>Pseudomonadati</taxon>
        <taxon>Pseudomonadota</taxon>
        <taxon>Gammaproteobacteria</taxon>
        <taxon>Natronospirales</taxon>
        <taxon>Natronospiraceae</taxon>
        <taxon>Natronospira</taxon>
    </lineage>
</organism>
<evidence type="ECO:0000313" key="3">
    <source>
        <dbReference type="Proteomes" id="UP001302316"/>
    </source>
</evidence>
<dbReference type="RefSeq" id="WP_346051779.1">
    <property type="nucleotide sequence ID" value="NZ_JAYGII010000016.1"/>
</dbReference>
<protein>
    <submittedName>
        <fullName evidence="2">YbhB/YbcL family Raf kinase inhibitor-like protein</fullName>
    </submittedName>
</protein>
<dbReference type="InterPro" id="IPR005247">
    <property type="entry name" value="YbhB_YbcL/LppC-like"/>
</dbReference>
<evidence type="ECO:0000256" key="1">
    <source>
        <dbReference type="SAM" id="MobiDB-lite"/>
    </source>
</evidence>
<keyword evidence="3" id="KW-1185">Reference proteome</keyword>
<dbReference type="Gene3D" id="3.90.280.10">
    <property type="entry name" value="PEBP-like"/>
    <property type="match status" value="1"/>
</dbReference>
<gene>
    <name evidence="2" type="ORF">VCB98_08715</name>
</gene>
<sequence>MKMEIDGIEDNAPIPETFAFGIPDEKDPMTFGPNRNPAIRWSDLPAGTRSLVILVVDPDVPSEADDVNQEGRTVSADLPRVPFYHWVMVDIDPTLGEIGEGSCSQEVTPKGKSNPPGPAGSRQGLNDFTGFLAGDPDMGGSYFGYDGPCPPWNDEIPHRYRFRLIATSLETIPVDGDFRGPEVEEAIKGHVLGEASITGRYSLNPSVPA</sequence>
<dbReference type="InterPro" id="IPR008914">
    <property type="entry name" value="PEBP"/>
</dbReference>
<dbReference type="NCBIfam" id="TIGR00481">
    <property type="entry name" value="YbhB/YbcL family Raf kinase inhibitor-like protein"/>
    <property type="match status" value="1"/>
</dbReference>
<dbReference type="PANTHER" id="PTHR30289">
    <property type="entry name" value="UNCHARACTERIZED PROTEIN YBCL-RELATED"/>
    <property type="match status" value="1"/>
</dbReference>
<proteinExistence type="predicted"/>
<dbReference type="SUPFAM" id="SSF49777">
    <property type="entry name" value="PEBP-like"/>
    <property type="match status" value="1"/>
</dbReference>
<accession>A0AAP6JIM9</accession>
<comment type="caution">
    <text evidence="2">The sequence shown here is derived from an EMBL/GenBank/DDBJ whole genome shotgun (WGS) entry which is preliminary data.</text>
</comment>
<dbReference type="Proteomes" id="UP001302316">
    <property type="component" value="Unassembled WGS sequence"/>
</dbReference>
<dbReference type="InterPro" id="IPR036610">
    <property type="entry name" value="PEBP-like_sf"/>
</dbReference>
<name>A0AAP6JIM9_9GAMM</name>
<evidence type="ECO:0000313" key="2">
    <source>
        <dbReference type="EMBL" id="MEA5445899.1"/>
    </source>
</evidence>
<reference evidence="2 3" key="1">
    <citation type="submission" date="2023-12" db="EMBL/GenBank/DDBJ databases">
        <title>Whole-genome sequencing of halo(alkali)philic microorganisms from hypersaline lakes.</title>
        <authorList>
            <person name="Sorokin D.Y."/>
            <person name="Merkel A.Y."/>
            <person name="Messina E."/>
            <person name="Yakimov M."/>
        </authorList>
    </citation>
    <scope>NUCLEOTIDE SEQUENCE [LARGE SCALE GENOMIC DNA]</scope>
    <source>
        <strain evidence="2 3">AB-CW1</strain>
    </source>
</reference>
<keyword evidence="2" id="KW-0649">Protein kinase inhibitor</keyword>
<dbReference type="Pfam" id="PF01161">
    <property type="entry name" value="PBP"/>
    <property type="match status" value="1"/>
</dbReference>
<dbReference type="PANTHER" id="PTHR30289:SF1">
    <property type="entry name" value="PEBP (PHOSPHATIDYLETHANOLAMINE-BINDING PROTEIN) FAMILY PROTEIN"/>
    <property type="match status" value="1"/>
</dbReference>
<dbReference type="EMBL" id="JAYGII010000016">
    <property type="protein sequence ID" value="MEA5445899.1"/>
    <property type="molecule type" value="Genomic_DNA"/>
</dbReference>
<dbReference type="CDD" id="cd00865">
    <property type="entry name" value="PEBP_bact_arch"/>
    <property type="match status" value="1"/>
</dbReference>
<dbReference type="AlphaFoldDB" id="A0AAP6JIM9"/>
<feature type="region of interest" description="Disordered" evidence="1">
    <location>
        <begin position="99"/>
        <end position="130"/>
    </location>
</feature>
<dbReference type="GO" id="GO:0004860">
    <property type="term" value="F:protein kinase inhibitor activity"/>
    <property type="evidence" value="ECO:0007669"/>
    <property type="project" value="UniProtKB-KW"/>
</dbReference>